<dbReference type="GO" id="GO:1990140">
    <property type="term" value="C:molybdopterin synthase complex"/>
    <property type="evidence" value="ECO:0007669"/>
    <property type="project" value="UniProtKB-UniRule"/>
</dbReference>
<dbReference type="InterPro" id="IPR016155">
    <property type="entry name" value="Mopterin_synth/thiamin_S_b"/>
</dbReference>
<keyword evidence="3 5" id="KW-0547">Nucleotide-binding</keyword>
<evidence type="ECO:0000256" key="5">
    <source>
        <dbReference type="HAMAP-Rule" id="MF_03051"/>
    </source>
</evidence>
<evidence type="ECO:0000256" key="2">
    <source>
        <dbReference type="ARBA" id="ARBA00022553"/>
    </source>
</evidence>
<keyword evidence="1 5" id="KW-0963">Cytoplasm</keyword>
<dbReference type="Proteomes" id="UP001150879">
    <property type="component" value="Unassembled WGS sequence"/>
</dbReference>
<dbReference type="InterPro" id="IPR044672">
    <property type="entry name" value="MOCS2A"/>
</dbReference>
<dbReference type="GO" id="GO:0030366">
    <property type="term" value="F:molybdopterin synthase activity"/>
    <property type="evidence" value="ECO:0007669"/>
    <property type="project" value="UniProtKB-UniRule"/>
</dbReference>
<comment type="subcellular location">
    <subcellularLocation>
        <location evidence="5">Cytoplasm</location>
    </subcellularLocation>
</comment>
<gene>
    <name evidence="5" type="primary">cnxG</name>
    <name evidence="6" type="ORF">N7472_000064</name>
</gene>
<dbReference type="OrthoDB" id="5595860at2759"/>
<keyword evidence="4 5" id="KW-0501">Molybdenum cofactor biosynthesis</keyword>
<feature type="modified residue" description="Glycyl adenylate; alternate" evidence="5">
    <location>
        <position position="85"/>
    </location>
</feature>
<dbReference type="SUPFAM" id="SSF54285">
    <property type="entry name" value="MoaD/ThiS"/>
    <property type="match status" value="1"/>
</dbReference>
<proteinExistence type="inferred from homology"/>
<dbReference type="PANTHER" id="PTHR33359">
    <property type="entry name" value="MOLYBDOPTERIN SYNTHASE SULFUR CARRIER SUBUNIT"/>
    <property type="match status" value="1"/>
</dbReference>
<feature type="modified residue" description="1-thioglycine; alternate" evidence="5">
    <location>
        <position position="85"/>
    </location>
</feature>
<name>A0A9W9MYZ7_9EURO</name>
<dbReference type="InterPro" id="IPR003749">
    <property type="entry name" value="ThiS/MoaD-like"/>
</dbReference>
<comment type="subunit">
    <text evidence="5">Heterotetramer; composed of 2 small (MOCS2A) and 2 large (MOCS2B) subunits.</text>
</comment>
<evidence type="ECO:0000313" key="6">
    <source>
        <dbReference type="EMBL" id="KAJ5209925.1"/>
    </source>
</evidence>
<protein>
    <recommendedName>
        <fullName evidence="5">Molybdopterin synthase sulfur carrier subunit</fullName>
    </recommendedName>
    <alternativeName>
        <fullName evidence="5">Common component for nitrate reductase and xanthine dehydrogenase protein G</fullName>
    </alternativeName>
    <alternativeName>
        <fullName evidence="5">Molybdenum cofactor synthesis protein 2 small subunit</fullName>
    </alternativeName>
    <alternativeName>
        <fullName evidence="5">Molybdenum cofactor synthesis protein 2A</fullName>
    </alternativeName>
    <alternativeName>
        <fullName evidence="5">Sulfur carrier protein MOCS2A</fullName>
        <shortName evidence="5">MOCS2A</shortName>
    </alternativeName>
</protein>
<keyword evidence="7" id="KW-1185">Reference proteome</keyword>
<evidence type="ECO:0000256" key="3">
    <source>
        <dbReference type="ARBA" id="ARBA00022741"/>
    </source>
</evidence>
<comment type="PTM">
    <text evidence="5">C-terminal thiocarboxylation occurs in 2 steps, it is first acyl-adenylated (-COAMP) via the hesA/moeB/thiF part of UBA4, then thiocarboxylated (-COSH) via the rhodanese domain of UBA4.</text>
</comment>
<accession>A0A9W9MYZ7</accession>
<evidence type="ECO:0000313" key="7">
    <source>
        <dbReference type="Proteomes" id="UP001150879"/>
    </source>
</evidence>
<dbReference type="GO" id="GO:0000166">
    <property type="term" value="F:nucleotide binding"/>
    <property type="evidence" value="ECO:0007669"/>
    <property type="project" value="UniProtKB-KW"/>
</dbReference>
<comment type="pathway">
    <text evidence="5">Cofactor biosynthesis; molybdopterin biosynthesis.</text>
</comment>
<dbReference type="AlphaFoldDB" id="A0A9W9MYZ7"/>
<dbReference type="GO" id="GO:1990133">
    <property type="term" value="C:molybdopterin adenylyltransferase complex"/>
    <property type="evidence" value="ECO:0007669"/>
    <property type="project" value="TreeGrafter"/>
</dbReference>
<comment type="function">
    <text evidence="5">Acts as a sulfur carrier required for molybdopterin biosynthesis. Component of the molybdopterin synthase complex that catalyzes the conversion of precursor Z into molybdopterin by mediating the incorporation of 2 sulfur atoms into precursor Z to generate a dithiolene group. In the complex, serves as sulfur donor by being thiocarboxylated (-COSH) at its C-terminus by UBA4. After interaction with MOCS2B, the sulfur is then transferred to precursor Z to form molybdopterin.</text>
</comment>
<dbReference type="Gene3D" id="3.10.20.30">
    <property type="match status" value="1"/>
</dbReference>
<reference evidence="6" key="1">
    <citation type="submission" date="2022-11" db="EMBL/GenBank/DDBJ databases">
        <authorList>
            <person name="Petersen C."/>
        </authorList>
    </citation>
    <scope>NUCLEOTIDE SEQUENCE</scope>
    <source>
        <strain evidence="6">IBT 16849</strain>
    </source>
</reference>
<dbReference type="PANTHER" id="PTHR33359:SF1">
    <property type="entry name" value="MOLYBDOPTERIN SYNTHASE SULFUR CARRIER SUBUNIT"/>
    <property type="match status" value="1"/>
</dbReference>
<evidence type="ECO:0000256" key="1">
    <source>
        <dbReference type="ARBA" id="ARBA00022490"/>
    </source>
</evidence>
<sequence length="85" mass="9058">MSGTFTIHYFATASQYTSKNTESLPAPLKLSDLFGELEQRYPGMVQILSTCGVSLNGEYVDIEEDGDVVIQTGGEVAVIPPVSSG</sequence>
<dbReference type="EMBL" id="JAPQKP010000001">
    <property type="protein sequence ID" value="KAJ5209925.1"/>
    <property type="molecule type" value="Genomic_DNA"/>
</dbReference>
<dbReference type="InterPro" id="IPR028887">
    <property type="entry name" value="MOCS2A_euk"/>
</dbReference>
<comment type="similarity">
    <text evidence="5">Belongs to the MoaD family. MOCS2A subfamily.</text>
</comment>
<dbReference type="GO" id="GO:0006777">
    <property type="term" value="P:Mo-molybdopterin cofactor biosynthetic process"/>
    <property type="evidence" value="ECO:0007669"/>
    <property type="project" value="UniProtKB-UniRule"/>
</dbReference>
<evidence type="ECO:0000256" key="4">
    <source>
        <dbReference type="ARBA" id="ARBA00023150"/>
    </source>
</evidence>
<dbReference type="Pfam" id="PF02597">
    <property type="entry name" value="ThiS"/>
    <property type="match status" value="1"/>
</dbReference>
<keyword evidence="2 5" id="KW-0597">Phosphoprotein</keyword>
<dbReference type="InterPro" id="IPR012675">
    <property type="entry name" value="Beta-grasp_dom_sf"/>
</dbReference>
<comment type="caution">
    <text evidence="6">The sequence shown here is derived from an EMBL/GenBank/DDBJ whole genome shotgun (WGS) entry which is preliminary data.</text>
</comment>
<dbReference type="CDD" id="cd00754">
    <property type="entry name" value="Ubl_MoaD"/>
    <property type="match status" value="1"/>
</dbReference>
<organism evidence="6 7">
    <name type="scientific">Penicillium cf. griseofulvum</name>
    <dbReference type="NCBI Taxonomy" id="2972120"/>
    <lineage>
        <taxon>Eukaryota</taxon>
        <taxon>Fungi</taxon>
        <taxon>Dikarya</taxon>
        <taxon>Ascomycota</taxon>
        <taxon>Pezizomycotina</taxon>
        <taxon>Eurotiomycetes</taxon>
        <taxon>Eurotiomycetidae</taxon>
        <taxon>Eurotiales</taxon>
        <taxon>Aspergillaceae</taxon>
        <taxon>Penicillium</taxon>
    </lineage>
</organism>
<dbReference type="HAMAP" id="MF_03051">
    <property type="entry name" value="MOCS2A"/>
    <property type="match status" value="1"/>
</dbReference>
<reference evidence="6" key="2">
    <citation type="journal article" date="2023" name="IMA Fungus">
        <title>Comparative genomic study of the Penicillium genus elucidates a diverse pangenome and 15 lateral gene transfer events.</title>
        <authorList>
            <person name="Petersen C."/>
            <person name="Sorensen T."/>
            <person name="Nielsen M.R."/>
            <person name="Sondergaard T.E."/>
            <person name="Sorensen J.L."/>
            <person name="Fitzpatrick D.A."/>
            <person name="Frisvad J.C."/>
            <person name="Nielsen K.L."/>
        </authorList>
    </citation>
    <scope>NUCLEOTIDE SEQUENCE</scope>
    <source>
        <strain evidence="6">IBT 16849</strain>
    </source>
</reference>